<dbReference type="InterPro" id="IPR050275">
    <property type="entry name" value="PGM_Phosphatase"/>
</dbReference>
<dbReference type="Pfam" id="PF00300">
    <property type="entry name" value="His_Phos_1"/>
    <property type="match status" value="1"/>
</dbReference>
<dbReference type="PANTHER" id="PTHR48100">
    <property type="entry name" value="BROAD-SPECIFICITY PHOSPHATASE YOR283W-RELATED"/>
    <property type="match status" value="1"/>
</dbReference>
<proteinExistence type="predicted"/>
<name>A0A928VN31_9CYAN</name>
<dbReference type="EMBL" id="JADEXQ010000070">
    <property type="protein sequence ID" value="MBE9031633.1"/>
    <property type="molecule type" value="Genomic_DNA"/>
</dbReference>
<dbReference type="Proteomes" id="UP000625316">
    <property type="component" value="Unassembled WGS sequence"/>
</dbReference>
<feature type="binding site" evidence="2">
    <location>
        <position position="63"/>
    </location>
    <ligand>
        <name>substrate</name>
    </ligand>
</feature>
<organism evidence="3 4">
    <name type="scientific">Romeriopsis navalis LEGE 11480</name>
    <dbReference type="NCBI Taxonomy" id="2777977"/>
    <lineage>
        <taxon>Bacteria</taxon>
        <taxon>Bacillati</taxon>
        <taxon>Cyanobacteriota</taxon>
        <taxon>Cyanophyceae</taxon>
        <taxon>Leptolyngbyales</taxon>
        <taxon>Leptolyngbyaceae</taxon>
        <taxon>Romeriopsis</taxon>
        <taxon>Romeriopsis navalis</taxon>
    </lineage>
</organism>
<dbReference type="PANTHER" id="PTHR48100:SF1">
    <property type="entry name" value="HISTIDINE PHOSPHATASE FAMILY PROTEIN-RELATED"/>
    <property type="match status" value="1"/>
</dbReference>
<dbReference type="GO" id="GO:0016791">
    <property type="term" value="F:phosphatase activity"/>
    <property type="evidence" value="ECO:0007669"/>
    <property type="project" value="TreeGrafter"/>
</dbReference>
<dbReference type="RefSeq" id="WP_264326461.1">
    <property type="nucleotide sequence ID" value="NZ_JADEXQ010000070.1"/>
</dbReference>
<dbReference type="InterPro" id="IPR013078">
    <property type="entry name" value="His_Pase_superF_clade-1"/>
</dbReference>
<dbReference type="AlphaFoldDB" id="A0A928VN31"/>
<dbReference type="CDD" id="cd07067">
    <property type="entry name" value="HP_PGM_like"/>
    <property type="match status" value="1"/>
</dbReference>
<dbReference type="Gene3D" id="3.40.50.1240">
    <property type="entry name" value="Phosphoglycerate mutase-like"/>
    <property type="match status" value="1"/>
</dbReference>
<evidence type="ECO:0000313" key="3">
    <source>
        <dbReference type="EMBL" id="MBE9031633.1"/>
    </source>
</evidence>
<sequence length="226" mass="26424">MTDALKLLFIRHAQSTGNLERRMQGHGDYPLTNRGRSQTRQLAERLRTENCVPTAIYTSPLKRTVQTAEILCNAFASERLVEFSVHYVPELAEFQNGVFQGLTWDEAKAQYPDLCHQLETHHDWIAIPEAETLQDARDRAQTILNHILTNYQNGDCVWLVSHSWIMQHLISELLGSPRSWRLRVQNTAIFEFWIDQSRWHRSDINQLNTDLWQIVRFNDVSHLDCD</sequence>
<reference evidence="3" key="1">
    <citation type="submission" date="2020-10" db="EMBL/GenBank/DDBJ databases">
        <authorList>
            <person name="Castelo-Branco R."/>
            <person name="Eusebio N."/>
            <person name="Adriana R."/>
            <person name="Vieira A."/>
            <person name="Brugerolle De Fraissinette N."/>
            <person name="Rezende De Castro R."/>
            <person name="Schneider M.P."/>
            <person name="Vasconcelos V."/>
            <person name="Leao P.N."/>
        </authorList>
    </citation>
    <scope>NUCLEOTIDE SEQUENCE</scope>
    <source>
        <strain evidence="3">LEGE 11480</strain>
    </source>
</reference>
<dbReference type="SUPFAM" id="SSF53254">
    <property type="entry name" value="Phosphoglycerate mutase-like"/>
    <property type="match status" value="1"/>
</dbReference>
<accession>A0A928VN31</accession>
<protein>
    <submittedName>
        <fullName evidence="3">Histidine phosphatase family protein</fullName>
    </submittedName>
</protein>
<dbReference type="InterPro" id="IPR029033">
    <property type="entry name" value="His_PPase_superfam"/>
</dbReference>
<keyword evidence="4" id="KW-1185">Reference proteome</keyword>
<feature type="binding site" evidence="2">
    <location>
        <begin position="11"/>
        <end position="18"/>
    </location>
    <ligand>
        <name>substrate</name>
    </ligand>
</feature>
<comment type="caution">
    <text evidence="3">The sequence shown here is derived from an EMBL/GenBank/DDBJ whole genome shotgun (WGS) entry which is preliminary data.</text>
</comment>
<evidence type="ECO:0000313" key="4">
    <source>
        <dbReference type="Proteomes" id="UP000625316"/>
    </source>
</evidence>
<feature type="active site" description="Tele-phosphohistidine intermediate" evidence="1">
    <location>
        <position position="12"/>
    </location>
</feature>
<dbReference type="SMART" id="SM00855">
    <property type="entry name" value="PGAM"/>
    <property type="match status" value="1"/>
</dbReference>
<feature type="active site" description="Proton donor/acceptor" evidence="1">
    <location>
        <position position="93"/>
    </location>
</feature>
<evidence type="ECO:0000256" key="2">
    <source>
        <dbReference type="PIRSR" id="PIRSR613078-2"/>
    </source>
</evidence>
<gene>
    <name evidence="3" type="ORF">IQ266_18020</name>
</gene>
<dbReference type="GO" id="GO:0005737">
    <property type="term" value="C:cytoplasm"/>
    <property type="evidence" value="ECO:0007669"/>
    <property type="project" value="TreeGrafter"/>
</dbReference>
<evidence type="ECO:0000256" key="1">
    <source>
        <dbReference type="PIRSR" id="PIRSR613078-1"/>
    </source>
</evidence>